<evidence type="ECO:0000313" key="11">
    <source>
        <dbReference type="Proteomes" id="UP000287969"/>
    </source>
</evidence>
<feature type="transmembrane region" description="Helical" evidence="9">
    <location>
        <begin position="355"/>
        <end position="377"/>
    </location>
</feature>
<feature type="transmembrane region" description="Helical" evidence="9">
    <location>
        <begin position="332"/>
        <end position="349"/>
    </location>
</feature>
<reference evidence="11" key="1">
    <citation type="submission" date="2019-01" db="EMBL/GenBank/DDBJ databases">
        <title>Draft genomes of a novel of Sporanaerobacter strains.</title>
        <authorList>
            <person name="Ma S."/>
        </authorList>
    </citation>
    <scope>NUCLEOTIDE SEQUENCE [LARGE SCALE GENOMIC DNA]</scope>
    <source>
        <strain evidence="11">NJN-17</strain>
    </source>
</reference>
<organism evidence="10 11">
    <name type="scientific">Acidilutibacter cellobiosedens</name>
    <dbReference type="NCBI Taxonomy" id="2507161"/>
    <lineage>
        <taxon>Bacteria</taxon>
        <taxon>Bacillati</taxon>
        <taxon>Bacillota</taxon>
        <taxon>Tissierellia</taxon>
        <taxon>Tissierellales</taxon>
        <taxon>Acidilutibacteraceae</taxon>
        <taxon>Acidilutibacter</taxon>
    </lineage>
</organism>
<evidence type="ECO:0000256" key="9">
    <source>
        <dbReference type="SAM" id="Phobius"/>
    </source>
</evidence>
<feature type="transmembrane region" description="Helical" evidence="9">
    <location>
        <begin position="420"/>
        <end position="438"/>
    </location>
</feature>
<dbReference type="KEGG" id="spoa:EQM13_02290"/>
<evidence type="ECO:0000256" key="4">
    <source>
        <dbReference type="ARBA" id="ARBA00022597"/>
    </source>
</evidence>
<protein>
    <submittedName>
        <fullName evidence="10">PTS galactitol transporter subunit IIC</fullName>
    </submittedName>
</protein>
<evidence type="ECO:0000256" key="5">
    <source>
        <dbReference type="ARBA" id="ARBA00022683"/>
    </source>
</evidence>
<proteinExistence type="predicted"/>
<feature type="transmembrane region" description="Helical" evidence="9">
    <location>
        <begin position="137"/>
        <end position="163"/>
    </location>
</feature>
<comment type="subcellular location">
    <subcellularLocation>
        <location evidence="1">Cell membrane</location>
        <topology evidence="1">Multi-pass membrane protein</topology>
    </subcellularLocation>
</comment>
<evidence type="ECO:0000256" key="7">
    <source>
        <dbReference type="ARBA" id="ARBA00022989"/>
    </source>
</evidence>
<dbReference type="GO" id="GO:0005886">
    <property type="term" value="C:plasma membrane"/>
    <property type="evidence" value="ECO:0007669"/>
    <property type="project" value="UniProtKB-SubCell"/>
</dbReference>
<evidence type="ECO:0000256" key="8">
    <source>
        <dbReference type="ARBA" id="ARBA00023136"/>
    </source>
</evidence>
<keyword evidence="3" id="KW-1003">Cell membrane</keyword>
<dbReference type="EMBL" id="CP035282">
    <property type="protein sequence ID" value="QAT60482.1"/>
    <property type="molecule type" value="Genomic_DNA"/>
</dbReference>
<keyword evidence="2" id="KW-0813">Transport</keyword>
<evidence type="ECO:0000256" key="6">
    <source>
        <dbReference type="ARBA" id="ARBA00022692"/>
    </source>
</evidence>
<dbReference type="Proteomes" id="UP000287969">
    <property type="component" value="Chromosome"/>
</dbReference>
<keyword evidence="7 9" id="KW-1133">Transmembrane helix</keyword>
<name>A0A410Q916_9FIRM</name>
<feature type="transmembrane region" description="Helical" evidence="9">
    <location>
        <begin position="308"/>
        <end position="325"/>
    </location>
</feature>
<dbReference type="RefSeq" id="WP_071139817.1">
    <property type="nucleotide sequence ID" value="NZ_CP035282.1"/>
</dbReference>
<keyword evidence="5" id="KW-0598">Phosphotransferase system</keyword>
<sequence length="456" mass="49609">MSTIINIFNFIVNDLGSTLFLPALMMILGLCMGMKVKKAFSAAITFGVALAAMSLVIGYMTGAISPAAQAMSKTVGKTFDVVDGGWVTLASITWSWKYAFLLFPFQIVINLLMFFMGKTKTINVDLWNVWGKVFQTIVIKAITGSILLGLVVAALRIVLELILGDALQPRVLEKSGVPGVTCPHSLFLFGSVIYPIDMLLRKIPALSRRKFDAAYLKEKIGIFAENHVMGFILGVLFGLVAKYSVVKSLTLGITCAAAMTLLPMATKLFMQALAPISDACTSFMKKKVKGREVFIGLDAPIILGNPEIWVSCMITIPFLLIWAVALPQNRMLPFAGIVNLALALCAFYVCDGNLVRMLIIMCGVGAPIFLLCGTAMAPMISELAVQNGFIAAGTLVSNSALDAPVFCYAFSFIWKITKGNLLPLICVIYYIFGYILMIRDLRKTYAKQDSTNVVSD</sequence>
<keyword evidence="8 9" id="KW-0472">Membrane</keyword>
<keyword evidence="6 9" id="KW-0812">Transmembrane</keyword>
<gene>
    <name evidence="10" type="ORF">EQM13_02290</name>
</gene>
<dbReference type="GO" id="GO:0009401">
    <property type="term" value="P:phosphoenolpyruvate-dependent sugar phosphotransferase system"/>
    <property type="evidence" value="ECO:0007669"/>
    <property type="project" value="UniProtKB-KW"/>
</dbReference>
<dbReference type="PANTHER" id="PTHR37324">
    <property type="entry name" value="PTS SYSTEM GALACTITOL-SPECIFIC EIIC COMPONENT"/>
    <property type="match status" value="1"/>
</dbReference>
<feature type="transmembrane region" description="Helical" evidence="9">
    <location>
        <begin position="39"/>
        <end position="61"/>
    </location>
</feature>
<feature type="transmembrane region" description="Helical" evidence="9">
    <location>
        <begin position="183"/>
        <end position="200"/>
    </location>
</feature>
<dbReference type="InterPro" id="IPR013853">
    <property type="entry name" value="EIIC-GAT"/>
</dbReference>
<evidence type="ECO:0000256" key="2">
    <source>
        <dbReference type="ARBA" id="ARBA00022448"/>
    </source>
</evidence>
<feature type="transmembrane region" description="Helical" evidence="9">
    <location>
        <begin position="389"/>
        <end position="414"/>
    </location>
</feature>
<evidence type="ECO:0000256" key="1">
    <source>
        <dbReference type="ARBA" id="ARBA00004651"/>
    </source>
</evidence>
<feature type="transmembrane region" description="Helical" evidence="9">
    <location>
        <begin position="15"/>
        <end position="32"/>
    </location>
</feature>
<keyword evidence="11" id="KW-1185">Reference proteome</keyword>
<dbReference type="GO" id="GO:0015577">
    <property type="term" value="F:galactitol transmembrane transporter activity"/>
    <property type="evidence" value="ECO:0007669"/>
    <property type="project" value="InterPro"/>
</dbReference>
<dbReference type="PIRSF" id="PIRSF006304">
    <property type="entry name" value="GatC"/>
    <property type="match status" value="1"/>
</dbReference>
<keyword evidence="4" id="KW-0762">Sugar transport</keyword>
<feature type="transmembrane region" description="Helical" evidence="9">
    <location>
        <begin position="220"/>
        <end position="241"/>
    </location>
</feature>
<dbReference type="OrthoDB" id="9787936at2"/>
<dbReference type="PANTHER" id="PTHR37324:SF2">
    <property type="entry name" value="PTS SYSTEM GALACTITOL-SPECIFIC EIIC COMPONENT"/>
    <property type="match status" value="1"/>
</dbReference>
<dbReference type="InterPro" id="IPR004703">
    <property type="entry name" value="PTS_sugar-sp_permease"/>
</dbReference>
<evidence type="ECO:0000256" key="3">
    <source>
        <dbReference type="ARBA" id="ARBA00022475"/>
    </source>
</evidence>
<dbReference type="Pfam" id="PF03611">
    <property type="entry name" value="EIIC-GAT"/>
    <property type="match status" value="1"/>
</dbReference>
<dbReference type="AlphaFoldDB" id="A0A410Q916"/>
<accession>A0A410Q916</accession>
<feature type="transmembrane region" description="Helical" evidence="9">
    <location>
        <begin position="98"/>
        <end position="116"/>
    </location>
</feature>
<evidence type="ECO:0000313" key="10">
    <source>
        <dbReference type="EMBL" id="QAT60482.1"/>
    </source>
</evidence>